<dbReference type="EMBL" id="GL629735">
    <property type="protein sequence ID" value="EFX05535.1"/>
    <property type="molecule type" value="Genomic_DNA"/>
</dbReference>
<evidence type="ECO:0000256" key="4">
    <source>
        <dbReference type="ARBA" id="ARBA00022970"/>
    </source>
</evidence>
<name>F0X9Q8_GROCL</name>
<evidence type="ECO:0000313" key="9">
    <source>
        <dbReference type="EMBL" id="EFX05535.1"/>
    </source>
</evidence>
<dbReference type="eggNOG" id="KOG1286">
    <property type="taxonomic scope" value="Eukaryota"/>
</dbReference>
<feature type="transmembrane region" description="Helical" evidence="7">
    <location>
        <begin position="63"/>
        <end position="81"/>
    </location>
</feature>
<dbReference type="InterPro" id="IPR050524">
    <property type="entry name" value="APC_YAT"/>
</dbReference>
<keyword evidence="2" id="KW-0813">Transport</keyword>
<keyword evidence="10" id="KW-1185">Reference proteome</keyword>
<feature type="transmembrane region" description="Helical" evidence="7">
    <location>
        <begin position="176"/>
        <end position="194"/>
    </location>
</feature>
<dbReference type="GeneID" id="25976723"/>
<keyword evidence="6 7" id="KW-0472">Membrane</keyword>
<dbReference type="Gene3D" id="1.20.1740.10">
    <property type="entry name" value="Amino acid/polyamine transporter I"/>
    <property type="match status" value="1"/>
</dbReference>
<dbReference type="GO" id="GO:0015171">
    <property type="term" value="F:amino acid transmembrane transporter activity"/>
    <property type="evidence" value="ECO:0007669"/>
    <property type="project" value="TreeGrafter"/>
</dbReference>
<feature type="transmembrane region" description="Helical" evidence="7">
    <location>
        <begin position="317"/>
        <end position="338"/>
    </location>
</feature>
<keyword evidence="3 7" id="KW-0812">Transmembrane</keyword>
<gene>
    <name evidence="9" type="ORF">CMQ_3604</name>
</gene>
<dbReference type="GO" id="GO:0016020">
    <property type="term" value="C:membrane"/>
    <property type="evidence" value="ECO:0007669"/>
    <property type="project" value="UniProtKB-SubCell"/>
</dbReference>
<dbReference type="PANTHER" id="PTHR43341">
    <property type="entry name" value="AMINO ACID PERMEASE"/>
    <property type="match status" value="1"/>
</dbReference>
<dbReference type="PIRSF" id="PIRSF006060">
    <property type="entry name" value="AA_transporter"/>
    <property type="match status" value="1"/>
</dbReference>
<dbReference type="HOGENOM" id="CLU_007946_12_1_1"/>
<dbReference type="FunCoup" id="F0X9Q8">
    <property type="interactions" value="123"/>
</dbReference>
<dbReference type="Pfam" id="PF00324">
    <property type="entry name" value="AA_permease"/>
    <property type="match status" value="1"/>
</dbReference>
<feature type="transmembrane region" description="Helical" evidence="7">
    <location>
        <begin position="265"/>
        <end position="283"/>
    </location>
</feature>
<evidence type="ECO:0000256" key="5">
    <source>
        <dbReference type="ARBA" id="ARBA00022989"/>
    </source>
</evidence>
<feature type="transmembrane region" description="Helical" evidence="7">
    <location>
        <begin position="143"/>
        <end position="164"/>
    </location>
</feature>
<dbReference type="AlphaFoldDB" id="F0X9Q8"/>
<feature type="transmembrane region" description="Helical" evidence="7">
    <location>
        <begin position="437"/>
        <end position="459"/>
    </location>
</feature>
<evidence type="ECO:0000256" key="7">
    <source>
        <dbReference type="SAM" id="Phobius"/>
    </source>
</evidence>
<sequence length="531" mass="57939">MESTNEKKGSVVDVEQRSIDMEHGIKPSLHERHLQMIAIAGMIGTGLFLGSGSAIARAGPVGALLSYVVMGLVTAAVSYTSGEMSAFMPVTGGFTRHAARMVEPACGAATGWNFWYSMAITAPAEITAASGLIEFWDSSVSPAVWISIFLVFILVVNFCGVRLYGESEVVFATLKIMLIVGIIIAGLVVDLGGGPDHDRRGFRNWQHPGPFNEYLTDGNTGKFLAWWSTLISAAFSYGAIQVVAIAGAETNDPRRTIPKATKRTFTRVILFYVLSIFIAGLIIRSDDVRLQVSTGTASQSPFVIAFQESGIKALPSIINAIVITSALSSGSACVYLASRTLFGLSREGHAPKFFQHCNRFGVPVYAVGATAIFLPLAYLVLGSSASVVFGWFVNITTVSGLIGWAVLEISFLRMYYAFKAQGHSRDELPYKSPLQPYTAWFALVFVILVILFSGFSVFFPGHFTASGFLTAYVNIPIFIVLYLGFKIMLKLKIYSTTEIDIETELEIIAREAHRYDEEPKSLPRRVLDKIF</sequence>
<evidence type="ECO:0000259" key="8">
    <source>
        <dbReference type="Pfam" id="PF00324"/>
    </source>
</evidence>
<comment type="subcellular location">
    <subcellularLocation>
        <location evidence="1">Membrane</location>
        <topology evidence="1">Multi-pass membrane protein</topology>
    </subcellularLocation>
</comment>
<accession>F0X9Q8</accession>
<evidence type="ECO:0000256" key="2">
    <source>
        <dbReference type="ARBA" id="ARBA00022448"/>
    </source>
</evidence>
<dbReference type="STRING" id="655863.F0X9Q8"/>
<feature type="transmembrane region" description="Helical" evidence="7">
    <location>
        <begin position="465"/>
        <end position="485"/>
    </location>
</feature>
<protein>
    <submittedName>
        <fullName evidence="9">Amino acid permease</fullName>
    </submittedName>
</protein>
<dbReference type="RefSeq" id="XP_014175017.1">
    <property type="nucleotide sequence ID" value="XM_014319542.1"/>
</dbReference>
<feature type="transmembrane region" description="Helical" evidence="7">
    <location>
        <begin position="224"/>
        <end position="245"/>
    </location>
</feature>
<feature type="transmembrane region" description="Helical" evidence="7">
    <location>
        <begin position="36"/>
        <end position="56"/>
    </location>
</feature>
<dbReference type="PANTHER" id="PTHR43341:SF39">
    <property type="entry name" value="AMINO ACID TRANSPORTER (EUROFUNG)-RELATED"/>
    <property type="match status" value="1"/>
</dbReference>
<evidence type="ECO:0000256" key="1">
    <source>
        <dbReference type="ARBA" id="ARBA00004141"/>
    </source>
</evidence>
<dbReference type="InParanoid" id="F0X9Q8"/>
<organism evidence="10">
    <name type="scientific">Grosmannia clavigera (strain kw1407 / UAMH 11150)</name>
    <name type="common">Blue stain fungus</name>
    <name type="synonym">Graphiocladiella clavigera</name>
    <dbReference type="NCBI Taxonomy" id="655863"/>
    <lineage>
        <taxon>Eukaryota</taxon>
        <taxon>Fungi</taxon>
        <taxon>Dikarya</taxon>
        <taxon>Ascomycota</taxon>
        <taxon>Pezizomycotina</taxon>
        <taxon>Sordariomycetes</taxon>
        <taxon>Sordariomycetidae</taxon>
        <taxon>Ophiostomatales</taxon>
        <taxon>Ophiostomataceae</taxon>
        <taxon>Leptographium</taxon>
    </lineage>
</organism>
<dbReference type="OrthoDB" id="3900342at2759"/>
<feature type="domain" description="Amino acid permease/ SLC12A" evidence="8">
    <location>
        <begin position="33"/>
        <end position="493"/>
    </location>
</feature>
<proteinExistence type="predicted"/>
<dbReference type="Proteomes" id="UP000007796">
    <property type="component" value="Unassembled WGS sequence"/>
</dbReference>
<evidence type="ECO:0000313" key="10">
    <source>
        <dbReference type="Proteomes" id="UP000007796"/>
    </source>
</evidence>
<keyword evidence="4" id="KW-0029">Amino-acid transport</keyword>
<keyword evidence="5 7" id="KW-1133">Transmembrane helix</keyword>
<feature type="transmembrane region" description="Helical" evidence="7">
    <location>
        <begin position="387"/>
        <end position="416"/>
    </location>
</feature>
<evidence type="ECO:0000256" key="3">
    <source>
        <dbReference type="ARBA" id="ARBA00022692"/>
    </source>
</evidence>
<dbReference type="InterPro" id="IPR004841">
    <property type="entry name" value="AA-permease/SLC12A_dom"/>
</dbReference>
<dbReference type="FunFam" id="1.20.1740.10:FF:000006">
    <property type="entry name" value="General amino acid permease"/>
    <property type="match status" value="1"/>
</dbReference>
<evidence type="ECO:0000256" key="6">
    <source>
        <dbReference type="ARBA" id="ARBA00023136"/>
    </source>
</evidence>
<reference evidence="9 10" key="1">
    <citation type="journal article" date="2011" name="Proc. Natl. Acad. Sci. U.S.A.">
        <title>Genome and transcriptome analyses of the mountain pine beetle-fungal symbiont Grosmannia clavigera, a lodgepole pine pathogen.</title>
        <authorList>
            <person name="DiGuistini S."/>
            <person name="Wang Y."/>
            <person name="Liao N.Y."/>
            <person name="Taylor G."/>
            <person name="Tanguay P."/>
            <person name="Feau N."/>
            <person name="Henrissat B."/>
            <person name="Chan S.K."/>
            <person name="Hesse-Orce U."/>
            <person name="Alamouti S.M."/>
            <person name="Tsui C.K.M."/>
            <person name="Docking R.T."/>
            <person name="Levasseur A."/>
            <person name="Haridas S."/>
            <person name="Robertson G."/>
            <person name="Birol I."/>
            <person name="Holt R.A."/>
            <person name="Marra M.A."/>
            <person name="Hamelin R.C."/>
            <person name="Hirst M."/>
            <person name="Jones S.J.M."/>
            <person name="Bohlmann J."/>
            <person name="Breuil C."/>
        </authorList>
    </citation>
    <scope>NUCLEOTIDE SEQUENCE [LARGE SCALE GENOMIC DNA]</scope>
    <source>
        <strain evidence="10">kw1407 / UAMH 11150</strain>
    </source>
</reference>
<feature type="transmembrane region" description="Helical" evidence="7">
    <location>
        <begin position="359"/>
        <end position="381"/>
    </location>
</feature>